<keyword evidence="1" id="KW-1133">Transmembrane helix</keyword>
<keyword evidence="1" id="KW-0812">Transmembrane</keyword>
<accession>A0A1I1JS33</accession>
<protein>
    <submittedName>
        <fullName evidence="2">Trk system potassium uptake protein TrkH</fullName>
    </submittedName>
</protein>
<organism evidence="2 3">
    <name type="scientific">Natronobacterium haloterrestre</name>
    <name type="common">Halobiforma haloterrestris</name>
    <dbReference type="NCBI Taxonomy" id="148448"/>
    <lineage>
        <taxon>Archaea</taxon>
        <taxon>Methanobacteriati</taxon>
        <taxon>Methanobacteriota</taxon>
        <taxon>Stenosarchaea group</taxon>
        <taxon>Halobacteria</taxon>
        <taxon>Halobacteriales</taxon>
        <taxon>Natrialbaceae</taxon>
        <taxon>Natronobacterium</taxon>
    </lineage>
</organism>
<sequence length="74" mass="8558">MSWYNPIGRNLGMVLIKFAVVVASLAIVSIIWKEYYAIPAELLSAAIVYSVGRILCTSCRRLRRCRLHRRLHLR</sequence>
<proteinExistence type="predicted"/>
<feature type="transmembrane region" description="Helical" evidence="1">
    <location>
        <begin position="12"/>
        <end position="32"/>
    </location>
</feature>
<gene>
    <name evidence="2" type="ORF">SAMN05444422_109173</name>
</gene>
<evidence type="ECO:0000313" key="3">
    <source>
        <dbReference type="Proteomes" id="UP000199161"/>
    </source>
</evidence>
<evidence type="ECO:0000256" key="1">
    <source>
        <dbReference type="SAM" id="Phobius"/>
    </source>
</evidence>
<reference evidence="3" key="1">
    <citation type="submission" date="2016-10" db="EMBL/GenBank/DDBJ databases">
        <authorList>
            <person name="Varghese N."/>
            <person name="Submissions S."/>
        </authorList>
    </citation>
    <scope>NUCLEOTIDE SEQUENCE [LARGE SCALE GENOMIC DNA]</scope>
    <source>
        <strain evidence="3">DSM 13078</strain>
    </source>
</reference>
<name>A0A1I1JS33_NATHA</name>
<keyword evidence="3" id="KW-1185">Reference proteome</keyword>
<dbReference type="Proteomes" id="UP000199161">
    <property type="component" value="Unassembled WGS sequence"/>
</dbReference>
<dbReference type="EMBL" id="FOKW01000009">
    <property type="protein sequence ID" value="SFC51437.1"/>
    <property type="molecule type" value="Genomic_DNA"/>
</dbReference>
<feature type="transmembrane region" description="Helical" evidence="1">
    <location>
        <begin position="38"/>
        <end position="56"/>
    </location>
</feature>
<keyword evidence="1" id="KW-0472">Membrane</keyword>
<evidence type="ECO:0000313" key="2">
    <source>
        <dbReference type="EMBL" id="SFC51437.1"/>
    </source>
</evidence>
<dbReference type="AlphaFoldDB" id="A0A1I1JS33"/>